<reference evidence="2" key="2">
    <citation type="submission" date="2020-09" db="EMBL/GenBank/DDBJ databases">
        <authorList>
            <person name="Sun Q."/>
            <person name="Kim S."/>
        </authorList>
    </citation>
    <scope>NUCLEOTIDE SEQUENCE</scope>
    <source>
        <strain evidence="2">KCTC 42731</strain>
    </source>
</reference>
<dbReference type="EMBL" id="BNCK01000002">
    <property type="protein sequence ID" value="GHF83143.1"/>
    <property type="molecule type" value="Genomic_DNA"/>
</dbReference>
<feature type="transmembrane region" description="Helical" evidence="1">
    <location>
        <begin position="154"/>
        <end position="179"/>
    </location>
</feature>
<name>A0A919BDZ3_9GAMM</name>
<keyword evidence="1" id="KW-1133">Transmembrane helix</keyword>
<gene>
    <name evidence="2" type="ORF">GCM10017161_08000</name>
</gene>
<protein>
    <submittedName>
        <fullName evidence="2">Uncharacterized protein</fullName>
    </submittedName>
</protein>
<dbReference type="Proteomes" id="UP000623842">
    <property type="component" value="Unassembled WGS sequence"/>
</dbReference>
<accession>A0A919BDZ3</accession>
<evidence type="ECO:0000313" key="3">
    <source>
        <dbReference type="Proteomes" id="UP000623842"/>
    </source>
</evidence>
<reference evidence="2" key="1">
    <citation type="journal article" date="2014" name="Int. J. Syst. Evol. Microbiol.">
        <title>Complete genome sequence of Corynebacterium casei LMG S-19264T (=DSM 44701T), isolated from a smear-ripened cheese.</title>
        <authorList>
            <consortium name="US DOE Joint Genome Institute (JGI-PGF)"/>
            <person name="Walter F."/>
            <person name="Albersmeier A."/>
            <person name="Kalinowski J."/>
            <person name="Ruckert C."/>
        </authorList>
    </citation>
    <scope>NUCLEOTIDE SEQUENCE</scope>
    <source>
        <strain evidence="2">KCTC 42731</strain>
    </source>
</reference>
<dbReference type="AlphaFoldDB" id="A0A919BDZ3"/>
<dbReference type="RefSeq" id="WP_189767517.1">
    <property type="nucleotide sequence ID" value="NZ_BNCK01000002.1"/>
</dbReference>
<feature type="transmembrane region" description="Helical" evidence="1">
    <location>
        <begin position="101"/>
        <end position="122"/>
    </location>
</feature>
<evidence type="ECO:0000313" key="2">
    <source>
        <dbReference type="EMBL" id="GHF83143.1"/>
    </source>
</evidence>
<proteinExistence type="predicted"/>
<feature type="transmembrane region" description="Helical" evidence="1">
    <location>
        <begin position="75"/>
        <end position="95"/>
    </location>
</feature>
<keyword evidence="1" id="KW-0812">Transmembrane</keyword>
<feature type="transmembrane region" description="Helical" evidence="1">
    <location>
        <begin position="185"/>
        <end position="206"/>
    </location>
</feature>
<keyword evidence="3" id="KW-1185">Reference proteome</keyword>
<evidence type="ECO:0000256" key="1">
    <source>
        <dbReference type="SAM" id="Phobius"/>
    </source>
</evidence>
<comment type="caution">
    <text evidence="2">The sequence shown here is derived from an EMBL/GenBank/DDBJ whole genome shotgun (WGS) entry which is preliminary data.</text>
</comment>
<keyword evidence="1" id="KW-0472">Membrane</keyword>
<organism evidence="2 3">
    <name type="scientific">Thalassotalea marina</name>
    <dbReference type="NCBI Taxonomy" id="1673741"/>
    <lineage>
        <taxon>Bacteria</taxon>
        <taxon>Pseudomonadati</taxon>
        <taxon>Pseudomonadota</taxon>
        <taxon>Gammaproteobacteria</taxon>
        <taxon>Alteromonadales</taxon>
        <taxon>Colwelliaceae</taxon>
        <taxon>Thalassotalea</taxon>
    </lineage>
</organism>
<sequence>MNNCNQIRKLYHKYEALSVEESTALTEHIETCQLCQDYIAQLPVTKNKMQNMNKTTTINKTTVIALAQQHKRQKILRMFIAAFGALSSIGAIIWFDSQQTLTSVGALVLAMWAMTSVIYFVVLNRQVSDDFKNQDGNQNLFANWQKDLKLKINIIRYVAPFALVQFLVLIAIILFKGAIYTNGLVIVFAISLTLTLYILYQFYFSLPNMRKELQMIEQE</sequence>